<keyword evidence="3" id="KW-1185">Reference proteome</keyword>
<proteinExistence type="predicted"/>
<dbReference type="AlphaFoldDB" id="A0AAV4E1D5"/>
<name>A0AAV4E1D5_9GAST</name>
<protein>
    <submittedName>
        <fullName evidence="2">Uncharacterized protein</fullName>
    </submittedName>
</protein>
<evidence type="ECO:0000313" key="3">
    <source>
        <dbReference type="Proteomes" id="UP000735302"/>
    </source>
</evidence>
<dbReference type="EMBL" id="BLXT01008590">
    <property type="protein sequence ID" value="GFO50215.1"/>
    <property type="molecule type" value="Genomic_DNA"/>
</dbReference>
<reference evidence="2 3" key="1">
    <citation type="journal article" date="2021" name="Elife">
        <title>Chloroplast acquisition without the gene transfer in kleptoplastic sea slugs, Plakobranchus ocellatus.</title>
        <authorList>
            <person name="Maeda T."/>
            <person name="Takahashi S."/>
            <person name="Yoshida T."/>
            <person name="Shimamura S."/>
            <person name="Takaki Y."/>
            <person name="Nagai Y."/>
            <person name="Toyoda A."/>
            <person name="Suzuki Y."/>
            <person name="Arimoto A."/>
            <person name="Ishii H."/>
            <person name="Satoh N."/>
            <person name="Nishiyama T."/>
            <person name="Hasebe M."/>
            <person name="Maruyama T."/>
            <person name="Minagawa J."/>
            <person name="Obokata J."/>
            <person name="Shigenobu S."/>
        </authorList>
    </citation>
    <scope>NUCLEOTIDE SEQUENCE [LARGE SCALE GENOMIC DNA]</scope>
</reference>
<sequence length="101" mass="10372">MASFPPPSHNSKQADWKKSSSQVPAMPISSFAASSTTAAAAAAAATKHLATAPASKQANTGTKTQQMLRNKSASAYLTDPSPTPGASLINVTFVILATHFK</sequence>
<feature type="region of interest" description="Disordered" evidence="1">
    <location>
        <begin position="1"/>
        <end position="21"/>
    </location>
</feature>
<gene>
    <name evidence="2" type="ORF">PoB_007672000</name>
</gene>
<comment type="caution">
    <text evidence="2">The sequence shown here is derived from an EMBL/GenBank/DDBJ whole genome shotgun (WGS) entry which is preliminary data.</text>
</comment>
<dbReference type="Proteomes" id="UP000735302">
    <property type="component" value="Unassembled WGS sequence"/>
</dbReference>
<evidence type="ECO:0000256" key="1">
    <source>
        <dbReference type="SAM" id="MobiDB-lite"/>
    </source>
</evidence>
<organism evidence="2 3">
    <name type="scientific">Plakobranchus ocellatus</name>
    <dbReference type="NCBI Taxonomy" id="259542"/>
    <lineage>
        <taxon>Eukaryota</taxon>
        <taxon>Metazoa</taxon>
        <taxon>Spiralia</taxon>
        <taxon>Lophotrochozoa</taxon>
        <taxon>Mollusca</taxon>
        <taxon>Gastropoda</taxon>
        <taxon>Heterobranchia</taxon>
        <taxon>Euthyneura</taxon>
        <taxon>Panpulmonata</taxon>
        <taxon>Sacoglossa</taxon>
        <taxon>Placobranchoidea</taxon>
        <taxon>Plakobranchidae</taxon>
        <taxon>Plakobranchus</taxon>
    </lineage>
</organism>
<evidence type="ECO:0000313" key="2">
    <source>
        <dbReference type="EMBL" id="GFO50215.1"/>
    </source>
</evidence>
<accession>A0AAV4E1D5</accession>